<feature type="domain" description="IraD/Gp25-like" evidence="1">
    <location>
        <begin position="34"/>
        <end position="133"/>
    </location>
</feature>
<dbReference type="InterPro" id="IPR017737">
    <property type="entry name" value="TssE1-like"/>
</dbReference>
<sequence length="167" mass="18229">MKGFTPGLFDRLMDGSPNGSNGNSGAVLRLSIEDLKDSVARDLEALLNTRAVIPEDLLKRFPECGRSIATYGLNDFAGLSLSSTDDRAFICRSLEKAIARHEPRLRNVQASLELQRDAVNRLNFAITALLVVNSAHEPVNFDAVLQPSSLHYTISKARRLTPAPLGV</sequence>
<evidence type="ECO:0000259" key="1">
    <source>
        <dbReference type="Pfam" id="PF04965"/>
    </source>
</evidence>
<accession>A0A7X4GVE3</accession>
<dbReference type="SUPFAM" id="SSF160719">
    <property type="entry name" value="gpW/gp25-like"/>
    <property type="match status" value="1"/>
</dbReference>
<dbReference type="NCBIfam" id="TIGR03357">
    <property type="entry name" value="VI_zyme"/>
    <property type="match status" value="1"/>
</dbReference>
<dbReference type="InterPro" id="IPR007048">
    <property type="entry name" value="IraD/Gp25-like"/>
</dbReference>
<gene>
    <name evidence="2" type="primary">tssE</name>
    <name evidence="2" type="ORF">GTP45_26970</name>
</gene>
<dbReference type="InterPro" id="IPR053176">
    <property type="entry name" value="T6SS_TssE1-like"/>
</dbReference>
<dbReference type="PANTHER" id="PTHR38595:SF1">
    <property type="entry name" value="TYPE VI SECRETION SYSTEM COMPONENT TSSE1"/>
    <property type="match status" value="1"/>
</dbReference>
<reference evidence="2 3" key="1">
    <citation type="submission" date="2019-12" db="EMBL/GenBank/DDBJ databases">
        <title>Novel species isolated from a subtropical stream in China.</title>
        <authorList>
            <person name="Lu H."/>
        </authorList>
    </citation>
    <scope>NUCLEOTIDE SEQUENCE [LARGE SCALE GENOMIC DNA]</scope>
    <source>
        <strain evidence="2 3">FT55W</strain>
    </source>
</reference>
<name>A0A7X4GVE3_9BURK</name>
<evidence type="ECO:0000313" key="3">
    <source>
        <dbReference type="Proteomes" id="UP000450012"/>
    </source>
</evidence>
<organism evidence="2 3">
    <name type="scientific">Duganella rivi</name>
    <dbReference type="NCBI Taxonomy" id="2666083"/>
    <lineage>
        <taxon>Bacteria</taxon>
        <taxon>Pseudomonadati</taxon>
        <taxon>Pseudomonadota</taxon>
        <taxon>Betaproteobacteria</taxon>
        <taxon>Burkholderiales</taxon>
        <taxon>Oxalobacteraceae</taxon>
        <taxon>Telluria group</taxon>
        <taxon>Duganella</taxon>
    </lineage>
</organism>
<dbReference type="Gene3D" id="3.10.450.40">
    <property type="match status" value="1"/>
</dbReference>
<dbReference type="AlphaFoldDB" id="A0A7X4GVE3"/>
<keyword evidence="3" id="KW-1185">Reference proteome</keyword>
<dbReference type="Pfam" id="PF04965">
    <property type="entry name" value="GPW_gp25"/>
    <property type="match status" value="1"/>
</dbReference>
<dbReference type="Proteomes" id="UP000450012">
    <property type="component" value="Unassembled WGS sequence"/>
</dbReference>
<proteinExistence type="predicted"/>
<dbReference type="PANTHER" id="PTHR38595">
    <property type="entry name" value="CYTOPLASMIC PROTEIN-RELATED"/>
    <property type="match status" value="1"/>
</dbReference>
<comment type="caution">
    <text evidence="2">The sequence shown here is derived from an EMBL/GenBank/DDBJ whole genome shotgun (WGS) entry which is preliminary data.</text>
</comment>
<dbReference type="RefSeq" id="WP_161016927.1">
    <property type="nucleotide sequence ID" value="NZ_WWCK01000010.1"/>
</dbReference>
<dbReference type="EMBL" id="WWCK01000010">
    <property type="protein sequence ID" value="MYM70422.1"/>
    <property type="molecule type" value="Genomic_DNA"/>
</dbReference>
<protein>
    <submittedName>
        <fullName evidence="2">Type VI secretion system baseplate subunit TssE</fullName>
    </submittedName>
</protein>
<evidence type="ECO:0000313" key="2">
    <source>
        <dbReference type="EMBL" id="MYM70422.1"/>
    </source>
</evidence>